<dbReference type="AlphaFoldDB" id="A0A0C3HM37"/>
<sequence>MNFTFDSPISHSSSAYDKAHRTRSTAYSLPSSKSKRTPTLLDKLKRKARKPFGGSGGRPSPLAVNTAKSMSPTPAKQSRFFRLPLAVREKIYGHVVGQSELLHILLRYRSAPSRWKVAYRRCGAGGNVEYCVLKNCREFHDFVKGSYYGNFDHVGGLFLTCQDIYKEASQVLYNQNTLEFDHPLSLITLSSEISPSSLQSIRSISIDLQRHFYVYGSNNFSLCTSLHSDQWLQMWNLISTMQGLEEIRVRFQLLIDGWMGWTEKETLEPLYKVRRPLKVFEVEMPSSSREISFNCDDKEREVPFKLVKY</sequence>
<feature type="compositionally biased region" description="Polar residues" evidence="1">
    <location>
        <begin position="66"/>
        <end position="75"/>
    </location>
</feature>
<reference evidence="4" key="2">
    <citation type="submission" date="2015-01" db="EMBL/GenBank/DDBJ databases">
        <title>Evolutionary Origins and Diversification of the Mycorrhizal Mutualists.</title>
        <authorList>
            <consortium name="DOE Joint Genome Institute"/>
            <consortium name="Mycorrhizal Genomics Consortium"/>
            <person name="Kohler A."/>
            <person name="Kuo A."/>
            <person name="Nagy L.G."/>
            <person name="Floudas D."/>
            <person name="Copeland A."/>
            <person name="Barry K.W."/>
            <person name="Cichocki N."/>
            <person name="Veneault-Fourrey C."/>
            <person name="LaButti K."/>
            <person name="Lindquist E.A."/>
            <person name="Lipzen A."/>
            <person name="Lundell T."/>
            <person name="Morin E."/>
            <person name="Murat C."/>
            <person name="Riley R."/>
            <person name="Ohm R."/>
            <person name="Sun H."/>
            <person name="Tunlid A."/>
            <person name="Henrissat B."/>
            <person name="Grigoriev I.V."/>
            <person name="Hibbett D.S."/>
            <person name="Martin F."/>
        </authorList>
    </citation>
    <scope>NUCLEOTIDE SEQUENCE [LARGE SCALE GENOMIC DNA]</scope>
    <source>
        <strain evidence="4">Zn</strain>
    </source>
</reference>
<evidence type="ECO:0000259" key="2">
    <source>
        <dbReference type="Pfam" id="PF24864"/>
    </source>
</evidence>
<proteinExistence type="predicted"/>
<reference evidence="3 4" key="1">
    <citation type="submission" date="2014-04" db="EMBL/GenBank/DDBJ databases">
        <authorList>
            <consortium name="DOE Joint Genome Institute"/>
            <person name="Kuo A."/>
            <person name="Martino E."/>
            <person name="Perotto S."/>
            <person name="Kohler A."/>
            <person name="Nagy L.G."/>
            <person name="Floudas D."/>
            <person name="Copeland A."/>
            <person name="Barry K.W."/>
            <person name="Cichocki N."/>
            <person name="Veneault-Fourrey C."/>
            <person name="LaButti K."/>
            <person name="Lindquist E.A."/>
            <person name="Lipzen A."/>
            <person name="Lundell T."/>
            <person name="Morin E."/>
            <person name="Murat C."/>
            <person name="Sun H."/>
            <person name="Tunlid A."/>
            <person name="Henrissat B."/>
            <person name="Grigoriev I.V."/>
            <person name="Hibbett D.S."/>
            <person name="Martin F."/>
            <person name="Nordberg H.P."/>
            <person name="Cantor M.N."/>
            <person name="Hua S.X."/>
        </authorList>
    </citation>
    <scope>NUCLEOTIDE SEQUENCE [LARGE SCALE GENOMIC DNA]</scope>
    <source>
        <strain evidence="3 4">Zn</strain>
    </source>
</reference>
<evidence type="ECO:0000313" key="4">
    <source>
        <dbReference type="Proteomes" id="UP000054321"/>
    </source>
</evidence>
<keyword evidence="4" id="KW-1185">Reference proteome</keyword>
<organism evidence="3 4">
    <name type="scientific">Oidiodendron maius (strain Zn)</name>
    <dbReference type="NCBI Taxonomy" id="913774"/>
    <lineage>
        <taxon>Eukaryota</taxon>
        <taxon>Fungi</taxon>
        <taxon>Dikarya</taxon>
        <taxon>Ascomycota</taxon>
        <taxon>Pezizomycotina</taxon>
        <taxon>Leotiomycetes</taxon>
        <taxon>Leotiomycetes incertae sedis</taxon>
        <taxon>Myxotrichaceae</taxon>
        <taxon>Oidiodendron</taxon>
    </lineage>
</organism>
<evidence type="ECO:0000313" key="3">
    <source>
        <dbReference type="EMBL" id="KIN03417.1"/>
    </source>
</evidence>
<dbReference type="PANTHER" id="PTHR38790">
    <property type="entry name" value="2EXR DOMAIN-CONTAINING PROTEIN-RELATED"/>
    <property type="match status" value="1"/>
</dbReference>
<dbReference type="PANTHER" id="PTHR38790:SF9">
    <property type="entry name" value="F-BOX DOMAIN-CONTAINING PROTEIN"/>
    <property type="match status" value="1"/>
</dbReference>
<evidence type="ECO:0000256" key="1">
    <source>
        <dbReference type="SAM" id="MobiDB-lite"/>
    </source>
</evidence>
<name>A0A0C3HM37_OIDMZ</name>
<dbReference type="EMBL" id="KN832873">
    <property type="protein sequence ID" value="KIN03417.1"/>
    <property type="molecule type" value="Genomic_DNA"/>
</dbReference>
<dbReference type="Pfam" id="PF24864">
    <property type="entry name" value="DUF7730"/>
    <property type="match status" value="1"/>
</dbReference>
<feature type="region of interest" description="Disordered" evidence="1">
    <location>
        <begin position="1"/>
        <end position="75"/>
    </location>
</feature>
<feature type="compositionally biased region" description="Polar residues" evidence="1">
    <location>
        <begin position="1"/>
        <end position="15"/>
    </location>
</feature>
<dbReference type="InterPro" id="IPR056632">
    <property type="entry name" value="DUF7730"/>
</dbReference>
<dbReference type="InParanoid" id="A0A0C3HM37"/>
<feature type="domain" description="DUF7730" evidence="2">
    <location>
        <begin position="75"/>
        <end position="292"/>
    </location>
</feature>
<protein>
    <recommendedName>
        <fullName evidence="2">DUF7730 domain-containing protein</fullName>
    </recommendedName>
</protein>
<gene>
    <name evidence="3" type="ORF">OIDMADRAFT_177645</name>
</gene>
<dbReference type="Proteomes" id="UP000054321">
    <property type="component" value="Unassembled WGS sequence"/>
</dbReference>
<accession>A0A0C3HM37</accession>
<dbReference type="HOGENOM" id="CLU_900454_0_0_1"/>
<dbReference type="OrthoDB" id="4757095at2759"/>